<proteinExistence type="predicted"/>
<evidence type="ECO:0000313" key="6">
    <source>
        <dbReference type="Proteomes" id="UP000616114"/>
    </source>
</evidence>
<dbReference type="Pfam" id="PF00455">
    <property type="entry name" value="DeoRC"/>
    <property type="match status" value="1"/>
</dbReference>
<dbReference type="RefSeq" id="WP_188549564.1">
    <property type="nucleotide sequence ID" value="NZ_BMFY01000003.1"/>
</dbReference>
<comment type="caution">
    <text evidence="5">The sequence shown here is derived from an EMBL/GenBank/DDBJ whole genome shotgun (WGS) entry which is preliminary data.</text>
</comment>
<dbReference type="PRINTS" id="PR00037">
    <property type="entry name" value="HTHLACR"/>
</dbReference>
<evidence type="ECO:0000256" key="3">
    <source>
        <dbReference type="ARBA" id="ARBA00023163"/>
    </source>
</evidence>
<name>A0A8J2TW80_9MICO</name>
<dbReference type="PROSITE" id="PS51000">
    <property type="entry name" value="HTH_DEOR_2"/>
    <property type="match status" value="1"/>
</dbReference>
<dbReference type="GO" id="GO:0003700">
    <property type="term" value="F:DNA-binding transcription factor activity"/>
    <property type="evidence" value="ECO:0007669"/>
    <property type="project" value="InterPro"/>
</dbReference>
<evidence type="ECO:0000256" key="1">
    <source>
        <dbReference type="ARBA" id="ARBA00023015"/>
    </source>
</evidence>
<dbReference type="AlphaFoldDB" id="A0A8J2TW80"/>
<reference evidence="5" key="2">
    <citation type="submission" date="2020-09" db="EMBL/GenBank/DDBJ databases">
        <authorList>
            <person name="Sun Q."/>
            <person name="Zhou Y."/>
        </authorList>
    </citation>
    <scope>NUCLEOTIDE SEQUENCE</scope>
    <source>
        <strain evidence="5">CGMCC 1.12785</strain>
    </source>
</reference>
<dbReference type="SMART" id="SM00420">
    <property type="entry name" value="HTH_DEOR"/>
    <property type="match status" value="1"/>
</dbReference>
<dbReference type="Pfam" id="PF08220">
    <property type="entry name" value="HTH_DeoR"/>
    <property type="match status" value="1"/>
</dbReference>
<dbReference type="Gene3D" id="1.10.10.10">
    <property type="entry name" value="Winged helix-like DNA-binding domain superfamily/Winged helix DNA-binding domain"/>
    <property type="match status" value="1"/>
</dbReference>
<keyword evidence="3" id="KW-0804">Transcription</keyword>
<dbReference type="PROSITE" id="PS00894">
    <property type="entry name" value="HTH_DEOR_1"/>
    <property type="match status" value="1"/>
</dbReference>
<dbReference type="InterPro" id="IPR050313">
    <property type="entry name" value="Carb_Metab_HTH_regulators"/>
</dbReference>
<dbReference type="PANTHER" id="PTHR30363">
    <property type="entry name" value="HTH-TYPE TRANSCRIPTIONAL REGULATOR SRLR-RELATED"/>
    <property type="match status" value="1"/>
</dbReference>
<dbReference type="InterPro" id="IPR018356">
    <property type="entry name" value="Tscrpt_reg_HTH_DeoR_CS"/>
</dbReference>
<gene>
    <name evidence="5" type="ORF">GCM10011333_07130</name>
</gene>
<evidence type="ECO:0000313" key="5">
    <source>
        <dbReference type="EMBL" id="GGA07071.1"/>
    </source>
</evidence>
<protein>
    <submittedName>
        <fullName evidence="5">Cytochrome c</fullName>
    </submittedName>
</protein>
<dbReference type="InterPro" id="IPR001034">
    <property type="entry name" value="DeoR_HTH"/>
</dbReference>
<organism evidence="5 6">
    <name type="scientific">Sediminivirga luteola</name>
    <dbReference type="NCBI Taxonomy" id="1774748"/>
    <lineage>
        <taxon>Bacteria</taxon>
        <taxon>Bacillati</taxon>
        <taxon>Actinomycetota</taxon>
        <taxon>Actinomycetes</taxon>
        <taxon>Micrococcales</taxon>
        <taxon>Brevibacteriaceae</taxon>
        <taxon>Sediminivirga</taxon>
    </lineage>
</organism>
<keyword evidence="6" id="KW-1185">Reference proteome</keyword>
<reference evidence="5" key="1">
    <citation type="journal article" date="2014" name="Int. J. Syst. Evol. Microbiol.">
        <title>Complete genome sequence of Corynebacterium casei LMG S-19264T (=DSM 44701T), isolated from a smear-ripened cheese.</title>
        <authorList>
            <consortium name="US DOE Joint Genome Institute (JGI-PGF)"/>
            <person name="Walter F."/>
            <person name="Albersmeier A."/>
            <person name="Kalinowski J."/>
            <person name="Ruckert C."/>
        </authorList>
    </citation>
    <scope>NUCLEOTIDE SEQUENCE</scope>
    <source>
        <strain evidence="5">CGMCC 1.12785</strain>
    </source>
</reference>
<dbReference type="EMBL" id="BMFY01000003">
    <property type="protein sequence ID" value="GGA07071.1"/>
    <property type="molecule type" value="Genomic_DNA"/>
</dbReference>
<dbReference type="SUPFAM" id="SSF46785">
    <property type="entry name" value="Winged helix' DNA-binding domain"/>
    <property type="match status" value="1"/>
</dbReference>
<sequence length="269" mass="28717">MASMERPPLIPDQRRQKIMRLLATHEVLSVHQLTEMLGVSHMTVRRDIQELERQGRAVSVTGGVRSAKGLNIEPSFDVKQDIDQQEKAAIAAACAPMLRNGACYYLDAGTTTGALVPHLRELGRVTVVTNDFSTLAAMTGDASITVIHVGGVLDHANRSSVGPLAARTLRELAIDIAFISATSWDLAHGVTIPSSEKIEVKRAAMDSAARSVLMSASSKYGLYSLYRVAALSEFDVIATDAGLPEVAAEGIRNLGVELRNADGAAQLGD</sequence>
<dbReference type="PANTHER" id="PTHR30363:SF58">
    <property type="entry name" value="REGULATORY PROTEIN, DEOR FAMILY"/>
    <property type="match status" value="1"/>
</dbReference>
<feature type="domain" description="HTH deoR-type" evidence="4">
    <location>
        <begin position="11"/>
        <end position="66"/>
    </location>
</feature>
<dbReference type="Proteomes" id="UP000616114">
    <property type="component" value="Unassembled WGS sequence"/>
</dbReference>
<evidence type="ECO:0000259" key="4">
    <source>
        <dbReference type="PROSITE" id="PS51000"/>
    </source>
</evidence>
<dbReference type="SUPFAM" id="SSF100950">
    <property type="entry name" value="NagB/RpiA/CoA transferase-like"/>
    <property type="match status" value="1"/>
</dbReference>
<evidence type="ECO:0000256" key="2">
    <source>
        <dbReference type="ARBA" id="ARBA00023125"/>
    </source>
</evidence>
<dbReference type="InterPro" id="IPR014036">
    <property type="entry name" value="DeoR-like_C"/>
</dbReference>
<keyword evidence="1" id="KW-0805">Transcription regulation</keyword>
<accession>A0A8J2TW80</accession>
<keyword evidence="2" id="KW-0238">DNA-binding</keyword>
<dbReference type="InterPro" id="IPR036390">
    <property type="entry name" value="WH_DNA-bd_sf"/>
</dbReference>
<dbReference type="GO" id="GO:0003677">
    <property type="term" value="F:DNA binding"/>
    <property type="evidence" value="ECO:0007669"/>
    <property type="project" value="UniProtKB-KW"/>
</dbReference>
<dbReference type="InterPro" id="IPR037171">
    <property type="entry name" value="NagB/RpiA_transferase-like"/>
</dbReference>
<dbReference type="SMART" id="SM01134">
    <property type="entry name" value="DeoRC"/>
    <property type="match status" value="1"/>
</dbReference>
<dbReference type="InterPro" id="IPR036388">
    <property type="entry name" value="WH-like_DNA-bd_sf"/>
</dbReference>